<organism evidence="1 2">
    <name type="scientific">Lichenibacterium minor</name>
    <dbReference type="NCBI Taxonomy" id="2316528"/>
    <lineage>
        <taxon>Bacteria</taxon>
        <taxon>Pseudomonadati</taxon>
        <taxon>Pseudomonadota</taxon>
        <taxon>Alphaproteobacteria</taxon>
        <taxon>Hyphomicrobiales</taxon>
        <taxon>Lichenihabitantaceae</taxon>
        <taxon>Lichenibacterium</taxon>
    </lineage>
</organism>
<accession>A0A4V1RU03</accession>
<dbReference type="EMBL" id="QYBB01000052">
    <property type="protein sequence ID" value="RYC29454.1"/>
    <property type="molecule type" value="Genomic_DNA"/>
</dbReference>
<protein>
    <submittedName>
        <fullName evidence="1">Uncharacterized protein</fullName>
    </submittedName>
</protein>
<evidence type="ECO:0000313" key="1">
    <source>
        <dbReference type="EMBL" id="RYC29454.1"/>
    </source>
</evidence>
<reference evidence="1 2" key="2">
    <citation type="submission" date="2019-02" db="EMBL/GenBank/DDBJ databases">
        <title>'Lichenibacterium ramalinii' gen. nov. sp. nov., 'Lichenibacterium minor' gen. nov. sp. nov.</title>
        <authorList>
            <person name="Pankratov T."/>
        </authorList>
    </citation>
    <scope>NUCLEOTIDE SEQUENCE [LARGE SCALE GENOMIC DNA]</scope>
    <source>
        <strain evidence="1 2">RmlP026</strain>
    </source>
</reference>
<keyword evidence="2" id="KW-1185">Reference proteome</keyword>
<gene>
    <name evidence="1" type="ORF">D3273_23950</name>
</gene>
<dbReference type="OrthoDB" id="7605423at2"/>
<comment type="caution">
    <text evidence="1">The sequence shown here is derived from an EMBL/GenBank/DDBJ whole genome shotgun (WGS) entry which is preliminary data.</text>
</comment>
<sequence length="345" mass="38210">MMFLQRKQEEFYFEIEGPISMGIFLTGNEVSRALHDIVAGHDLRCAVSFWKYSATVALRKAGTDINRTRIVCNISTGECTPEALLELGAPHNNNLRYHSNLSANVWVSDRGALVGAATPLDLATEKGRSKNGILEAATYHRANSSAWRAAAEWFDRLYNGARPLDVELLELARFKCSLKSRVSEWRQPQNGSLLDLVLDDPEIFNGVGFVITSRLTTEKERSSARQGATEAGVAPQDVIDAFPSDGIFLGRDRSDVLLWPRSFIELWLPNNVLKVFPRTVCTVDPDGGTIFTRRAPRLLAGLLPTASFDIHTAQRTDTARIHLLRDLGLGLFPTAIKFAQTISAL</sequence>
<proteinExistence type="predicted"/>
<dbReference type="AlphaFoldDB" id="A0A4V1RU03"/>
<evidence type="ECO:0000313" key="2">
    <source>
        <dbReference type="Proteomes" id="UP000290759"/>
    </source>
</evidence>
<name>A0A4V1RU03_9HYPH</name>
<dbReference type="Proteomes" id="UP000290759">
    <property type="component" value="Unassembled WGS sequence"/>
</dbReference>
<dbReference type="RefSeq" id="WP_129229483.1">
    <property type="nucleotide sequence ID" value="NZ_QYBB01000052.1"/>
</dbReference>
<reference evidence="1 2" key="1">
    <citation type="submission" date="2018-12" db="EMBL/GenBank/DDBJ databases">
        <authorList>
            <person name="Grouzdev D.S."/>
            <person name="Krutkina M.S."/>
        </authorList>
    </citation>
    <scope>NUCLEOTIDE SEQUENCE [LARGE SCALE GENOMIC DNA]</scope>
    <source>
        <strain evidence="1 2">RmlP026</strain>
    </source>
</reference>